<feature type="region of interest" description="Disordered" evidence="2">
    <location>
        <begin position="554"/>
        <end position="988"/>
    </location>
</feature>
<accession>A0A6S7FII7</accession>
<evidence type="ECO:0000256" key="1">
    <source>
        <dbReference type="SAM" id="Coils"/>
    </source>
</evidence>
<name>A0A6S7FII7_PARCT</name>
<evidence type="ECO:0000313" key="4">
    <source>
        <dbReference type="Proteomes" id="UP001152795"/>
    </source>
</evidence>
<dbReference type="EMBL" id="CACRXK020000197">
    <property type="protein sequence ID" value="CAB3979434.1"/>
    <property type="molecule type" value="Genomic_DNA"/>
</dbReference>
<comment type="caution">
    <text evidence="3">The sequence shown here is derived from an EMBL/GenBank/DDBJ whole genome shotgun (WGS) entry which is preliminary data.</text>
</comment>
<feature type="compositionally biased region" description="Polar residues" evidence="2">
    <location>
        <begin position="596"/>
        <end position="618"/>
    </location>
</feature>
<feature type="region of interest" description="Disordered" evidence="2">
    <location>
        <begin position="104"/>
        <end position="298"/>
    </location>
</feature>
<feature type="compositionally biased region" description="Polar residues" evidence="2">
    <location>
        <begin position="335"/>
        <end position="349"/>
    </location>
</feature>
<protein>
    <submittedName>
        <fullName evidence="3">GRB10-interacting GYF 2-like</fullName>
    </submittedName>
</protein>
<proteinExistence type="predicted"/>
<feature type="compositionally biased region" description="Polar residues" evidence="2">
    <location>
        <begin position="896"/>
        <end position="925"/>
    </location>
</feature>
<evidence type="ECO:0000256" key="2">
    <source>
        <dbReference type="SAM" id="MobiDB-lite"/>
    </source>
</evidence>
<feature type="compositionally biased region" description="Polar residues" evidence="2">
    <location>
        <begin position="949"/>
        <end position="971"/>
    </location>
</feature>
<dbReference type="SMART" id="SM00444">
    <property type="entry name" value="GYF"/>
    <property type="match status" value="1"/>
</dbReference>
<reference evidence="3" key="1">
    <citation type="submission" date="2020-04" db="EMBL/GenBank/DDBJ databases">
        <authorList>
            <person name="Alioto T."/>
            <person name="Alioto T."/>
            <person name="Gomez Garrido J."/>
        </authorList>
    </citation>
    <scope>NUCLEOTIDE SEQUENCE</scope>
    <source>
        <strain evidence="3">A484AB</strain>
    </source>
</reference>
<feature type="region of interest" description="Disordered" evidence="2">
    <location>
        <begin position="327"/>
        <end position="367"/>
    </location>
</feature>
<sequence length="1136" mass="129237">MSEQSSEALNFGPQWIRDLSNGTSVSVPPPSPGPGYKLAQFRYGKEEMLALFSKNLEPPKVNKDVGDFILKNDACDPLAMMPLTEEEQRNSFGSLNSLAVLKMMGRGAQRGGRGMSRGGRGSGRGRGEQGFYRGFSQDESTSNKTEEGWQRDRKQSWGENTGRGGFGDRTSGRDTETSPRGYEPTASTGRHGRALASGNWRSSEGDDDGGGWVTPRGSERAERWRTSSRDNWHRDEPTRERRFSDRDRNSFEDVPEWSKPDNMFEPDSGSFDATGAFCVAKDNKPPDDSGGGSREDWDLEIVEDNDESECDVTNKDSDTAQSDLVKEVQDDDIQQQENVKATPEDNSQPVMEEKAAGSSHEISPREEHDIHAETQQDEVGFNLERVAESCIANLDVEGEEPSEEKLSLESQGVQRSNCVEKNWFYRDPQGQEQGPFNNEEMMEWFHHGYFTMQLSVRRQCDAVYLSLGDLIKRWKRVPFLPGASPPPITRQQVINEQTMFMQQQLLLQQQQQQQQQQQHYQHLQKQAILQQIQQQQQLQQEQRQQAVETSLQLKFASSENQPSRTVVSPRLLPTTTHSGSPIGAAEMIWGAEPQSPKDSWSPTGNTSPWSEPKSQTSPVPMEDLQRRERDREIEEERERLEAEKAEMLRQKEEEEKRQLAKKQEEERLKRIEEERRQQEIQKAEAEKRKQEEAKKKLNAAKGEQSAPQWRGKGGMGRGKLYDMMEKEGRLGRKPRQDEEKLKDELGKNGENEQRRKSKKSGGEKRKQEEPVKRSKAIEQNVKEEALGHDCEERVEEDWEEKEEKSRKKRESNQQRKSKSNESSRWLTQNSAATSLSEIQEQEEKNRLAHEERMRELAAKQRQLQSAASHGGWSSEKLQTSSNVKSLKAIQDEQARQNKQSPRSQPTQVSTGWSMAWTAGNNNVWTGNHDDREEEQETEYCNDVVRETGKNQAQTPKNNTTKQAKQSATKPVTNGKKSSKKSSREEESVRKIFQQAVSNDPFTEWCTQSLHGLATAVDVPTFIAFLKELESPYEVHTYVREYIGESNEAKSFAKEFIERRRSSEWKHVPTKTTSPPKQSVVARGGGAGSRSEPDSSGGKTKKKKKQRMQKVDPSILGFSVNAAERVNMGEIQSVEDS</sequence>
<evidence type="ECO:0000313" key="3">
    <source>
        <dbReference type="EMBL" id="CAB3979434.1"/>
    </source>
</evidence>
<dbReference type="PANTHER" id="PTHR14445:SF36">
    <property type="entry name" value="FI03272P-RELATED"/>
    <property type="match status" value="1"/>
</dbReference>
<keyword evidence="4" id="KW-1185">Reference proteome</keyword>
<dbReference type="Gene3D" id="3.30.1490.40">
    <property type="match status" value="1"/>
</dbReference>
<dbReference type="PROSITE" id="PS50829">
    <property type="entry name" value="GYF"/>
    <property type="match status" value="1"/>
</dbReference>
<feature type="compositionally biased region" description="Basic and acidic residues" evidence="2">
    <location>
        <begin position="217"/>
        <end position="259"/>
    </location>
</feature>
<feature type="compositionally biased region" description="Basic and acidic residues" evidence="2">
    <location>
        <begin position="841"/>
        <end position="858"/>
    </location>
</feature>
<dbReference type="SUPFAM" id="SSF55277">
    <property type="entry name" value="GYF domain"/>
    <property type="match status" value="1"/>
</dbReference>
<dbReference type="AlphaFoldDB" id="A0A6S7FII7"/>
<feature type="compositionally biased region" description="Basic and acidic residues" evidence="2">
    <location>
        <begin position="144"/>
        <end position="156"/>
    </location>
</feature>
<feature type="compositionally biased region" description="Basic and acidic residues" evidence="2">
    <location>
        <begin position="719"/>
        <end position="791"/>
    </location>
</feature>
<dbReference type="OrthoDB" id="48509at2759"/>
<dbReference type="InterPro" id="IPR051640">
    <property type="entry name" value="GRB10-interact_GYF"/>
</dbReference>
<feature type="compositionally biased region" description="Basic residues" evidence="2">
    <location>
        <begin position="1098"/>
        <end position="1107"/>
    </location>
</feature>
<organism evidence="3 4">
    <name type="scientific">Paramuricea clavata</name>
    <name type="common">Red gorgonian</name>
    <name type="synonym">Violescent sea-whip</name>
    <dbReference type="NCBI Taxonomy" id="317549"/>
    <lineage>
        <taxon>Eukaryota</taxon>
        <taxon>Metazoa</taxon>
        <taxon>Cnidaria</taxon>
        <taxon>Anthozoa</taxon>
        <taxon>Octocorallia</taxon>
        <taxon>Malacalcyonacea</taxon>
        <taxon>Plexauridae</taxon>
        <taxon>Paramuricea</taxon>
    </lineage>
</organism>
<feature type="compositionally biased region" description="Basic and acidic residues" evidence="2">
    <location>
        <begin position="623"/>
        <end position="695"/>
    </location>
</feature>
<gene>
    <name evidence="3" type="ORF">PACLA_8A044788</name>
</gene>
<feature type="compositionally biased region" description="Gly residues" evidence="2">
    <location>
        <begin position="108"/>
        <end position="124"/>
    </location>
</feature>
<feature type="compositionally biased region" description="Basic and acidic residues" evidence="2">
    <location>
        <begin position="801"/>
        <end position="821"/>
    </location>
</feature>
<dbReference type="PANTHER" id="PTHR14445">
    <property type="entry name" value="GRB10 INTERACTING GYF PROTEIN"/>
    <property type="match status" value="1"/>
</dbReference>
<dbReference type="InterPro" id="IPR035445">
    <property type="entry name" value="GYF-like_dom_sf"/>
</dbReference>
<keyword evidence="1" id="KW-0175">Coiled coil</keyword>
<feature type="region of interest" description="Disordered" evidence="2">
    <location>
        <begin position="1059"/>
        <end position="1115"/>
    </location>
</feature>
<feature type="compositionally biased region" description="Polar residues" evidence="2">
    <location>
        <begin position="822"/>
        <end position="838"/>
    </location>
</feature>
<feature type="compositionally biased region" description="Polar residues" evidence="2">
    <location>
        <begin position="554"/>
        <end position="566"/>
    </location>
</feature>
<dbReference type="Proteomes" id="UP001152795">
    <property type="component" value="Unassembled WGS sequence"/>
</dbReference>
<feature type="coiled-coil region" evidence="1">
    <location>
        <begin position="506"/>
        <end position="549"/>
    </location>
</feature>
<dbReference type="Pfam" id="PF02213">
    <property type="entry name" value="GYF"/>
    <property type="match status" value="1"/>
</dbReference>
<dbReference type="InterPro" id="IPR003169">
    <property type="entry name" value="GYF"/>
</dbReference>
<feature type="compositionally biased region" description="Polar residues" evidence="2">
    <location>
        <begin position="875"/>
        <end position="884"/>
    </location>
</feature>
<dbReference type="GO" id="GO:0005829">
    <property type="term" value="C:cytosol"/>
    <property type="evidence" value="ECO:0007669"/>
    <property type="project" value="TreeGrafter"/>
</dbReference>